<sequence length="57" mass="6737">MKKKNENKEEKRPSAQTKESKDHRTPEEIEAFMKRLEKSVEDLKQMPGVIDAYMEKA</sequence>
<feature type="region of interest" description="Disordered" evidence="1">
    <location>
        <begin position="1"/>
        <end position="27"/>
    </location>
</feature>
<dbReference type="EMBL" id="FPIB01000028">
    <property type="protein sequence ID" value="SFV91112.1"/>
    <property type="molecule type" value="Genomic_DNA"/>
</dbReference>
<protein>
    <submittedName>
        <fullName evidence="2">Uncharacterized protein</fullName>
    </submittedName>
</protein>
<evidence type="ECO:0000313" key="2">
    <source>
        <dbReference type="EMBL" id="SFV91112.1"/>
    </source>
</evidence>
<gene>
    <name evidence="2" type="ORF">MNB_SV-4-164</name>
</gene>
<organism evidence="2">
    <name type="scientific">hydrothermal vent metagenome</name>
    <dbReference type="NCBI Taxonomy" id="652676"/>
    <lineage>
        <taxon>unclassified sequences</taxon>
        <taxon>metagenomes</taxon>
        <taxon>ecological metagenomes</taxon>
    </lineage>
</organism>
<proteinExistence type="predicted"/>
<evidence type="ECO:0000256" key="1">
    <source>
        <dbReference type="SAM" id="MobiDB-lite"/>
    </source>
</evidence>
<accession>A0A1W1EAX5</accession>
<dbReference type="AlphaFoldDB" id="A0A1W1EAX5"/>
<name>A0A1W1EAX5_9ZZZZ</name>
<reference evidence="2" key="1">
    <citation type="submission" date="2016-10" db="EMBL/GenBank/DDBJ databases">
        <authorList>
            <person name="de Groot N.N."/>
        </authorList>
    </citation>
    <scope>NUCLEOTIDE SEQUENCE</scope>
</reference>